<keyword evidence="5 7" id="KW-0175">Coiled coil</keyword>
<dbReference type="Proteomes" id="UP000785171">
    <property type="component" value="Unassembled WGS sequence"/>
</dbReference>
<reference evidence="10" key="2">
    <citation type="submission" date="2020-06" db="EMBL/GenBank/DDBJ databases">
        <authorList>
            <person name="Studholme D.J."/>
        </authorList>
    </citation>
    <scope>NUCLEOTIDE SEQUENCE</scope>
    <source>
        <strain evidence="10">NZFS 2646</strain>
    </source>
</reference>
<keyword evidence="3" id="KW-0547">Nucleotide-binding</keyword>
<comment type="similarity">
    <text evidence="6">Belongs to the TRAFAC class myosin-kinesin ATPase superfamily. Kinesin family.</text>
</comment>
<dbReference type="GO" id="GO:0007018">
    <property type="term" value="P:microtubule-based movement"/>
    <property type="evidence" value="ECO:0007669"/>
    <property type="project" value="InterPro"/>
</dbReference>
<dbReference type="GO" id="GO:0007052">
    <property type="term" value="P:mitotic spindle organization"/>
    <property type="evidence" value="ECO:0007669"/>
    <property type="project" value="TreeGrafter"/>
</dbReference>
<dbReference type="GO" id="GO:0005875">
    <property type="term" value="C:microtubule associated complex"/>
    <property type="evidence" value="ECO:0007669"/>
    <property type="project" value="TreeGrafter"/>
</dbReference>
<dbReference type="InterPro" id="IPR036961">
    <property type="entry name" value="Kinesin_motor_dom_sf"/>
</dbReference>
<evidence type="ECO:0000259" key="9">
    <source>
        <dbReference type="PROSITE" id="PS50067"/>
    </source>
</evidence>
<comment type="subcellular location">
    <subcellularLocation>
        <location evidence="1">Cytoplasm</location>
    </subcellularLocation>
</comment>
<dbReference type="Pfam" id="PF00225">
    <property type="entry name" value="Kinesin"/>
    <property type="match status" value="1"/>
</dbReference>
<evidence type="ECO:0000256" key="7">
    <source>
        <dbReference type="SAM" id="Coils"/>
    </source>
</evidence>
<comment type="caution">
    <text evidence="10">The sequence shown here is derived from an EMBL/GenBank/DDBJ whole genome shotgun (WGS) entry which is preliminary data.</text>
</comment>
<feature type="coiled-coil region" evidence="7">
    <location>
        <begin position="415"/>
        <end position="449"/>
    </location>
</feature>
<dbReference type="PROSITE" id="PS50067">
    <property type="entry name" value="KINESIN_MOTOR_2"/>
    <property type="match status" value="1"/>
</dbReference>
<evidence type="ECO:0000256" key="2">
    <source>
        <dbReference type="ARBA" id="ARBA00022490"/>
    </source>
</evidence>
<accession>A0A8T0LMJ2</accession>
<dbReference type="GO" id="GO:0008017">
    <property type="term" value="F:microtubule binding"/>
    <property type="evidence" value="ECO:0007669"/>
    <property type="project" value="InterPro"/>
</dbReference>
<dbReference type="EMBL" id="JPWV03000434">
    <property type="protein sequence ID" value="KAG2511574.1"/>
    <property type="molecule type" value="Genomic_DNA"/>
</dbReference>
<sequence>MNERSSRSHAVYTVKIVQKLSTQESKDTSDRSNNQSAGENRRGKAGFDPNSNGGHGAGETPEVDAVIVSKLTFVDLAGSERLKKTHAEGERMKEGIQINVGLFALGNVINALGDEKRRAASQVHVPYRSSKLTRLLQDALGGNSRTLFIACVSPAESNANETINTLQYANRAKNIQNKAIKNIDSRAAELVSLKAFNQVLCRELIKAIFARLGAVTPADVDNLTDTTMTNPKVVAYLNKIEQVAVSTGLESSSEERSFQTRRLLDGLTAHLYEMTPNNEFLRATSLSSLNEDETKSVEPQDDFLDLISDSESSVAIMEEPKLDEHAHIAARYPLDKLSRTLDIVNLAYELQENQDWEMRQREVFNSKIISLETQHHRKELIRDGMSDMIAKMKSWLASPACDQGSERGQSVQRHVEQMMEKLESMEIEMEELQRQKTVLTNELKVEIKHYHNEWKTKHGQIEQLRQAHDQAIDEASASPLDILTRVTEIKVRFSGYDLDRISNFLKDEEKEMAAYIEDHDENISYMSPLFTKEELSFAHSREILSAIQNQLQIAFDREDLEASMNKELRARSQLFQSVRNGLMACHRGAITEQEFMEKNEQNIKDCEERLAQIRDAVRVKNGQRASMNPILDSITSLDAAKSALRKLIAEIYATKRVYMKRLTEELWRRVNARVRTADGIRELVAGLQVESSEDFRHVPHDEVGNIDAALKRSAVAQKMLLSHEDIVSVLRALRKTEDPVENGIDASQVDRFEELAAWILQKGGQLDVSKRGLEILAKSLRSFKEIHAGRANAVEFINRTLEEAVMLTQDITAGSDTEDGSRNHQHQLGLSLTHIPRNLNYSNDVFLRETLSAGKKAIEGLSEPVIRLLRSLFYSMNDDFGAFGIDTNDQRVSFFLGRNDEGLKTRRAILEKYAVFSSSSSSDEDEFVEVSASPPKCHDSFLSQLDPVFEEFHRAYSLSYGDIQLQRLRDSISDMSAVQNTVKSAQKRLQSLQKIMKLFNQINEFKAKIGEFEASASQKNRLFGNSLRLLEEERFRKMAAKRYPNLLAALRKEVTRWLENEDGEYDLSVLGEDLKNLLLDMMNTDTGLMHLDLGVVDHARRSTKTLTPNSSSSNLTAAANGSGQRTATTAKARAQPPTARARNSHARALNFDQE</sequence>
<dbReference type="SUPFAM" id="SSF52540">
    <property type="entry name" value="P-loop containing nucleoside triphosphate hydrolases"/>
    <property type="match status" value="1"/>
</dbReference>
<feature type="region of interest" description="Disordered" evidence="8">
    <location>
        <begin position="1104"/>
        <end position="1154"/>
    </location>
</feature>
<dbReference type="InterPro" id="IPR001752">
    <property type="entry name" value="Kinesin_motor_dom"/>
</dbReference>
<keyword evidence="2" id="KW-0963">Cytoplasm</keyword>
<dbReference type="InterPro" id="IPR019821">
    <property type="entry name" value="Kinesin_motor_CS"/>
</dbReference>
<evidence type="ECO:0000313" key="10">
    <source>
        <dbReference type="EMBL" id="KAG2511574.1"/>
    </source>
</evidence>
<evidence type="ECO:0000313" key="11">
    <source>
        <dbReference type="Proteomes" id="UP000785171"/>
    </source>
</evidence>
<dbReference type="GO" id="GO:0051231">
    <property type="term" value="P:spindle elongation"/>
    <property type="evidence" value="ECO:0007669"/>
    <property type="project" value="TreeGrafter"/>
</dbReference>
<dbReference type="InterPro" id="IPR027417">
    <property type="entry name" value="P-loop_NTPase"/>
</dbReference>
<gene>
    <name evidence="10" type="ORF">JM16_008105</name>
</gene>
<dbReference type="GO" id="GO:0005737">
    <property type="term" value="C:cytoplasm"/>
    <property type="evidence" value="ECO:0007669"/>
    <property type="project" value="UniProtKB-SubCell"/>
</dbReference>
<evidence type="ECO:0000256" key="1">
    <source>
        <dbReference type="ARBA" id="ARBA00004496"/>
    </source>
</evidence>
<dbReference type="Gene3D" id="1.20.58.1520">
    <property type="match status" value="1"/>
</dbReference>
<dbReference type="PANTHER" id="PTHR47969:SF15">
    <property type="entry name" value="CHROMOSOME-ASSOCIATED KINESIN KIF4A-RELATED"/>
    <property type="match status" value="1"/>
</dbReference>
<evidence type="ECO:0000256" key="6">
    <source>
        <dbReference type="PROSITE-ProRule" id="PRU00283"/>
    </source>
</evidence>
<protein>
    <recommendedName>
        <fullName evidence="9">Kinesin motor domain-containing protein</fullName>
    </recommendedName>
</protein>
<dbReference type="GO" id="GO:0003777">
    <property type="term" value="F:microtubule motor activity"/>
    <property type="evidence" value="ECO:0007669"/>
    <property type="project" value="InterPro"/>
</dbReference>
<feature type="region of interest" description="Disordered" evidence="8">
    <location>
        <begin position="1"/>
        <end position="60"/>
    </location>
</feature>
<name>A0A8T0LMJ2_9STRA</name>
<dbReference type="Gene3D" id="3.40.850.10">
    <property type="entry name" value="Kinesin motor domain"/>
    <property type="match status" value="1"/>
</dbReference>
<feature type="compositionally biased region" description="Low complexity" evidence="8">
    <location>
        <begin position="1104"/>
        <end position="1141"/>
    </location>
</feature>
<reference evidence="10" key="1">
    <citation type="journal article" date="2015" name="Genom Data">
        <title>Genome sequences of six Phytophthora species associated with forests in New Zealand.</title>
        <authorList>
            <person name="Studholme D.J."/>
            <person name="McDougal R.L."/>
            <person name="Sambles C."/>
            <person name="Hansen E."/>
            <person name="Hardy G."/>
            <person name="Grant M."/>
            <person name="Ganley R.J."/>
            <person name="Williams N.M."/>
        </authorList>
    </citation>
    <scope>NUCLEOTIDE SEQUENCE</scope>
    <source>
        <strain evidence="10">NZFS 2646</strain>
    </source>
</reference>
<dbReference type="PANTHER" id="PTHR47969">
    <property type="entry name" value="CHROMOSOME-ASSOCIATED KINESIN KIF4A-RELATED"/>
    <property type="match status" value="1"/>
</dbReference>
<keyword evidence="4" id="KW-0067">ATP-binding</keyword>
<proteinExistence type="inferred from homology"/>
<evidence type="ECO:0000256" key="3">
    <source>
        <dbReference type="ARBA" id="ARBA00022741"/>
    </source>
</evidence>
<dbReference type="PRINTS" id="PR00380">
    <property type="entry name" value="KINESINHEAVY"/>
</dbReference>
<organism evidence="10 11">
    <name type="scientific">Phytophthora kernoviae</name>
    <dbReference type="NCBI Taxonomy" id="325452"/>
    <lineage>
        <taxon>Eukaryota</taxon>
        <taxon>Sar</taxon>
        <taxon>Stramenopiles</taxon>
        <taxon>Oomycota</taxon>
        <taxon>Peronosporomycetes</taxon>
        <taxon>Peronosporales</taxon>
        <taxon>Peronosporaceae</taxon>
        <taxon>Phytophthora</taxon>
    </lineage>
</organism>
<feature type="domain" description="Kinesin motor" evidence="9">
    <location>
        <begin position="1"/>
        <end position="175"/>
    </location>
</feature>
<comment type="caution">
    <text evidence="6">Lacks conserved residue(s) required for the propagation of feature annotation.</text>
</comment>
<dbReference type="GO" id="GO:0005524">
    <property type="term" value="F:ATP binding"/>
    <property type="evidence" value="ECO:0007669"/>
    <property type="project" value="UniProtKB-KW"/>
</dbReference>
<dbReference type="SMART" id="SM00129">
    <property type="entry name" value="KISc"/>
    <property type="match status" value="1"/>
</dbReference>
<dbReference type="InterPro" id="IPR027640">
    <property type="entry name" value="Kinesin-like_fam"/>
</dbReference>
<evidence type="ECO:0000256" key="8">
    <source>
        <dbReference type="SAM" id="MobiDB-lite"/>
    </source>
</evidence>
<evidence type="ECO:0000256" key="5">
    <source>
        <dbReference type="ARBA" id="ARBA00023054"/>
    </source>
</evidence>
<dbReference type="AlphaFoldDB" id="A0A8T0LMJ2"/>
<dbReference type="PROSITE" id="PS00411">
    <property type="entry name" value="KINESIN_MOTOR_1"/>
    <property type="match status" value="1"/>
</dbReference>
<evidence type="ECO:0000256" key="4">
    <source>
        <dbReference type="ARBA" id="ARBA00022840"/>
    </source>
</evidence>